<protein>
    <submittedName>
        <fullName evidence="2">Uncharacterized protein</fullName>
    </submittedName>
</protein>
<proteinExistence type="predicted"/>
<organism evidence="2">
    <name type="scientific">marine metagenome</name>
    <dbReference type="NCBI Taxonomy" id="408172"/>
    <lineage>
        <taxon>unclassified sequences</taxon>
        <taxon>metagenomes</taxon>
        <taxon>ecological metagenomes</taxon>
    </lineage>
</organism>
<dbReference type="EMBL" id="UINC01031813">
    <property type="protein sequence ID" value="SVB18450.1"/>
    <property type="molecule type" value="Genomic_DNA"/>
</dbReference>
<keyword evidence="1" id="KW-0812">Transmembrane</keyword>
<evidence type="ECO:0000313" key="2">
    <source>
        <dbReference type="EMBL" id="SVB18450.1"/>
    </source>
</evidence>
<evidence type="ECO:0000256" key="1">
    <source>
        <dbReference type="SAM" id="Phobius"/>
    </source>
</evidence>
<gene>
    <name evidence="2" type="ORF">METZ01_LOCUS171304</name>
</gene>
<feature type="transmembrane region" description="Helical" evidence="1">
    <location>
        <begin position="67"/>
        <end position="85"/>
    </location>
</feature>
<name>A0A382BXC7_9ZZZZ</name>
<keyword evidence="1" id="KW-1133">Transmembrane helix</keyword>
<sequence>MIWLLLLTISTYIVLTSGHAVWVVSSKTEQLVFSIFFIIGLIGWIRFEKIKTQISEALWIEKRSSWLALVLLSFYVLLTSDIIKVSEDTESWFSILGIIGFIGWVKYVNRKAEEGGNWLSNKPTFVSRKKPTFVSREIDTRKKRTVLRLVD</sequence>
<keyword evidence="1" id="KW-0472">Membrane</keyword>
<feature type="transmembrane region" description="Helical" evidence="1">
    <location>
        <begin position="30"/>
        <end position="47"/>
    </location>
</feature>
<feature type="transmembrane region" description="Helical" evidence="1">
    <location>
        <begin position="91"/>
        <end position="108"/>
    </location>
</feature>
<dbReference type="AlphaFoldDB" id="A0A382BXC7"/>
<reference evidence="2" key="1">
    <citation type="submission" date="2018-05" db="EMBL/GenBank/DDBJ databases">
        <authorList>
            <person name="Lanie J.A."/>
            <person name="Ng W.-L."/>
            <person name="Kazmierczak K.M."/>
            <person name="Andrzejewski T.M."/>
            <person name="Davidsen T.M."/>
            <person name="Wayne K.J."/>
            <person name="Tettelin H."/>
            <person name="Glass J.I."/>
            <person name="Rusch D."/>
            <person name="Podicherti R."/>
            <person name="Tsui H.-C.T."/>
            <person name="Winkler M.E."/>
        </authorList>
    </citation>
    <scope>NUCLEOTIDE SEQUENCE</scope>
</reference>
<accession>A0A382BXC7</accession>